<evidence type="ECO:0000256" key="2">
    <source>
        <dbReference type="ARBA" id="ARBA00005507"/>
    </source>
</evidence>
<dbReference type="InterPro" id="IPR006918">
    <property type="entry name" value="COBRA_pln"/>
</dbReference>
<dbReference type="PANTHER" id="PTHR31673">
    <property type="entry name" value="PROTEIN COBRA"/>
    <property type="match status" value="1"/>
</dbReference>
<evidence type="ECO:0000256" key="6">
    <source>
        <dbReference type="ARBA" id="ARBA00023288"/>
    </source>
</evidence>
<sequence length="388" mass="42792">MGEIFPKFIRIQWMGSALARYPLPISLNSEMGLCLYIPFHGVLLLSGSFSLFSFMLTSSAPSWLLRYLYAYVLESDSLDSGNLGQMVLASHTLLLLEESNEVYILDKYVVHILIVLDAELYHLCQGPANAYSETNVCSAIGEQEAAYEAFDPNGNIVIKWDIISWSPDGYVGALWHQLSVGLSGTSKRSITASHLALGFFLFVGHLWHTGRARAAAAGLIWSVVCTYLQFVAAKKPSCCVSFSSFYCSTIVRCLSCACGCQNNTSCVMSDSHITSLVGTDILTSDNAPQQQCTEHVPYPHALACKGQLHIVLESEDYHHQLQQWNELHTVDTDDTGMFFGIKYNDILSEAAQNGNVQAEIILQKDMDSFTSTKVGLSLGEYILMVMNA</sequence>
<evidence type="ECO:0000259" key="7">
    <source>
        <dbReference type="Pfam" id="PF25079"/>
    </source>
</evidence>
<dbReference type="GO" id="GO:0005886">
    <property type="term" value="C:plasma membrane"/>
    <property type="evidence" value="ECO:0007669"/>
    <property type="project" value="UniProtKB-SubCell"/>
</dbReference>
<protein>
    <recommendedName>
        <fullName evidence="7">COBRA C-terminal domain-containing protein</fullName>
    </recommendedName>
</protein>
<dbReference type="PANTHER" id="PTHR31673:SF23">
    <property type="entry name" value="COBRA-LIKE PROTEIN 4"/>
    <property type="match status" value="1"/>
</dbReference>
<comment type="caution">
    <text evidence="8">The sequence shown here is derived from an EMBL/GenBank/DDBJ whole genome shotgun (WGS) entry which is preliminary data.</text>
</comment>
<proteinExistence type="inferred from homology"/>
<organism evidence="8 9">
    <name type="scientific">Dillenia turbinata</name>
    <dbReference type="NCBI Taxonomy" id="194707"/>
    <lineage>
        <taxon>Eukaryota</taxon>
        <taxon>Viridiplantae</taxon>
        <taxon>Streptophyta</taxon>
        <taxon>Embryophyta</taxon>
        <taxon>Tracheophyta</taxon>
        <taxon>Spermatophyta</taxon>
        <taxon>Magnoliopsida</taxon>
        <taxon>eudicotyledons</taxon>
        <taxon>Gunneridae</taxon>
        <taxon>Pentapetalae</taxon>
        <taxon>Dilleniales</taxon>
        <taxon>Dilleniaceae</taxon>
        <taxon>Dillenia</taxon>
    </lineage>
</organism>
<feature type="domain" description="COBRA C-terminal" evidence="7">
    <location>
        <begin position="237"/>
        <end position="308"/>
    </location>
</feature>
<evidence type="ECO:0000256" key="1">
    <source>
        <dbReference type="ARBA" id="ARBA00004609"/>
    </source>
</evidence>
<keyword evidence="6" id="KW-0449">Lipoprotein</keyword>
<keyword evidence="3" id="KW-0472">Membrane</keyword>
<keyword evidence="3" id="KW-0336">GPI-anchor</keyword>
<dbReference type="GO" id="GO:0010215">
    <property type="term" value="P:cellulose microfibril organization"/>
    <property type="evidence" value="ECO:0007669"/>
    <property type="project" value="InterPro"/>
</dbReference>
<dbReference type="Proteomes" id="UP001370490">
    <property type="component" value="Unassembled WGS sequence"/>
</dbReference>
<dbReference type="GO" id="GO:0098552">
    <property type="term" value="C:side of membrane"/>
    <property type="evidence" value="ECO:0007669"/>
    <property type="project" value="UniProtKB-KW"/>
</dbReference>
<gene>
    <name evidence="8" type="ORF">RJ641_014705</name>
</gene>
<dbReference type="EMBL" id="JBAMMX010000020">
    <property type="protein sequence ID" value="KAK6921027.1"/>
    <property type="molecule type" value="Genomic_DNA"/>
</dbReference>
<dbReference type="AlphaFoldDB" id="A0AAN8V4X6"/>
<evidence type="ECO:0000256" key="4">
    <source>
        <dbReference type="ARBA" id="ARBA00022729"/>
    </source>
</evidence>
<keyword evidence="9" id="KW-1185">Reference proteome</keyword>
<comment type="subcellular location">
    <subcellularLocation>
        <location evidence="1">Cell membrane</location>
        <topology evidence="1">Lipid-anchor</topology>
        <topology evidence="1">GPI-anchor</topology>
    </subcellularLocation>
</comment>
<accession>A0AAN8V4X6</accession>
<reference evidence="8 9" key="1">
    <citation type="submission" date="2023-12" db="EMBL/GenBank/DDBJ databases">
        <title>A high-quality genome assembly for Dillenia turbinata (Dilleniales).</title>
        <authorList>
            <person name="Chanderbali A."/>
        </authorList>
    </citation>
    <scope>NUCLEOTIDE SEQUENCE [LARGE SCALE GENOMIC DNA]</scope>
    <source>
        <strain evidence="8">LSX21</strain>
        <tissue evidence="8">Leaf</tissue>
    </source>
</reference>
<name>A0AAN8V4X6_9MAGN</name>
<dbReference type="GO" id="GO:0016168">
    <property type="term" value="F:chlorophyll binding"/>
    <property type="evidence" value="ECO:0007669"/>
    <property type="project" value="InterPro"/>
</dbReference>
<dbReference type="Pfam" id="PF25079">
    <property type="entry name" value="COB_C"/>
    <property type="match status" value="1"/>
</dbReference>
<comment type="similarity">
    <text evidence="2">Belongs to the COBRA family.</text>
</comment>
<keyword evidence="5" id="KW-0325">Glycoprotein</keyword>
<dbReference type="GO" id="GO:0009767">
    <property type="term" value="P:photosynthetic electron transport chain"/>
    <property type="evidence" value="ECO:0007669"/>
    <property type="project" value="InterPro"/>
</dbReference>
<keyword evidence="4" id="KW-0732">Signal</keyword>
<evidence type="ECO:0000256" key="3">
    <source>
        <dbReference type="ARBA" id="ARBA00022622"/>
    </source>
</evidence>
<dbReference type="GO" id="GO:0052324">
    <property type="term" value="P:plant-type cell wall cellulose biosynthetic process"/>
    <property type="evidence" value="ECO:0007669"/>
    <property type="project" value="TreeGrafter"/>
</dbReference>
<dbReference type="SUPFAM" id="SSF161077">
    <property type="entry name" value="Photosystem II antenna protein-like"/>
    <property type="match status" value="1"/>
</dbReference>
<evidence type="ECO:0000313" key="8">
    <source>
        <dbReference type="EMBL" id="KAK6921027.1"/>
    </source>
</evidence>
<dbReference type="InterPro" id="IPR056900">
    <property type="entry name" value="COB_C"/>
</dbReference>
<dbReference type="GO" id="GO:0009521">
    <property type="term" value="C:photosystem"/>
    <property type="evidence" value="ECO:0007669"/>
    <property type="project" value="InterPro"/>
</dbReference>
<dbReference type="InterPro" id="IPR036001">
    <property type="entry name" value="PS_II_antenna-like_sf"/>
</dbReference>
<evidence type="ECO:0000256" key="5">
    <source>
        <dbReference type="ARBA" id="ARBA00023180"/>
    </source>
</evidence>
<evidence type="ECO:0000313" key="9">
    <source>
        <dbReference type="Proteomes" id="UP001370490"/>
    </source>
</evidence>